<dbReference type="EMBL" id="APPJ01000014">
    <property type="protein sequence ID" value="ENV15493.1"/>
    <property type="molecule type" value="Genomic_DNA"/>
</dbReference>
<dbReference type="HOGENOM" id="CLU_136597_0_0_6"/>
<keyword evidence="2" id="KW-0472">Membrane</keyword>
<protein>
    <submittedName>
        <fullName evidence="3">Uncharacterized protein</fullName>
    </submittedName>
</protein>
<keyword evidence="2" id="KW-0812">Transmembrane</keyword>
<dbReference type="PATRIC" id="fig|1217656.3.peg.4160"/>
<evidence type="ECO:0000256" key="2">
    <source>
        <dbReference type="SAM" id="Phobius"/>
    </source>
</evidence>
<dbReference type="RefSeq" id="WP_004823275.1">
    <property type="nucleotide sequence ID" value="NZ_KB849456.1"/>
</dbReference>
<gene>
    <name evidence="3" type="ORF">F964_04219</name>
</gene>
<keyword evidence="1" id="KW-0175">Coiled coil</keyword>
<dbReference type="AlphaFoldDB" id="N8Y774"/>
<organism evidence="3 4">
    <name type="scientific">Acinetobacter guillouiae NIPH 991</name>
    <dbReference type="NCBI Taxonomy" id="1217656"/>
    <lineage>
        <taxon>Bacteria</taxon>
        <taxon>Pseudomonadati</taxon>
        <taxon>Pseudomonadota</taxon>
        <taxon>Gammaproteobacteria</taxon>
        <taxon>Moraxellales</taxon>
        <taxon>Moraxellaceae</taxon>
        <taxon>Acinetobacter</taxon>
    </lineage>
</organism>
<keyword evidence="2" id="KW-1133">Transmembrane helix</keyword>
<dbReference type="Proteomes" id="UP000013148">
    <property type="component" value="Unassembled WGS sequence"/>
</dbReference>
<evidence type="ECO:0000256" key="1">
    <source>
        <dbReference type="SAM" id="Coils"/>
    </source>
</evidence>
<comment type="caution">
    <text evidence="3">The sequence shown here is derived from an EMBL/GenBank/DDBJ whole genome shotgun (WGS) entry which is preliminary data.</text>
</comment>
<reference evidence="3 4" key="1">
    <citation type="submission" date="2013-02" db="EMBL/GenBank/DDBJ databases">
        <title>The Genome Sequence of Acinetobacter guillouiae NIPH 991.</title>
        <authorList>
            <consortium name="The Broad Institute Genome Sequencing Platform"/>
            <consortium name="The Broad Institute Genome Sequencing Center for Infectious Disease"/>
            <person name="Cerqueira G."/>
            <person name="Feldgarden M."/>
            <person name="Courvalin P."/>
            <person name="Perichon B."/>
            <person name="Grillot-Courvalin C."/>
            <person name="Clermont D."/>
            <person name="Rocha E."/>
            <person name="Yoon E.-J."/>
            <person name="Nemec A."/>
            <person name="Walker B."/>
            <person name="Young S.K."/>
            <person name="Zeng Q."/>
            <person name="Gargeya S."/>
            <person name="Fitzgerald M."/>
            <person name="Haas B."/>
            <person name="Abouelleil A."/>
            <person name="Alvarado L."/>
            <person name="Arachchi H.M."/>
            <person name="Berlin A.M."/>
            <person name="Chapman S.B."/>
            <person name="Dewar J."/>
            <person name="Goldberg J."/>
            <person name="Griggs A."/>
            <person name="Gujja S."/>
            <person name="Hansen M."/>
            <person name="Howarth C."/>
            <person name="Imamovic A."/>
            <person name="Larimer J."/>
            <person name="McCowan C."/>
            <person name="Murphy C."/>
            <person name="Neiman D."/>
            <person name="Pearson M."/>
            <person name="Priest M."/>
            <person name="Roberts A."/>
            <person name="Saif S."/>
            <person name="Shea T."/>
            <person name="Sisk P."/>
            <person name="Sykes S."/>
            <person name="Wortman J."/>
            <person name="Nusbaum C."/>
            <person name="Birren B."/>
        </authorList>
    </citation>
    <scope>NUCLEOTIDE SEQUENCE [LARGE SCALE GENOMIC DNA]</scope>
    <source>
        <strain evidence="3 4">NIPH 991</strain>
    </source>
</reference>
<feature type="coiled-coil region" evidence="1">
    <location>
        <begin position="46"/>
        <end position="73"/>
    </location>
</feature>
<dbReference type="eggNOG" id="ENOG5033KX1">
    <property type="taxonomic scope" value="Bacteria"/>
</dbReference>
<name>N8Y774_ACIGI</name>
<keyword evidence="4" id="KW-1185">Reference proteome</keyword>
<evidence type="ECO:0000313" key="3">
    <source>
        <dbReference type="EMBL" id="ENV15493.1"/>
    </source>
</evidence>
<proteinExistence type="predicted"/>
<feature type="transmembrane region" description="Helical" evidence="2">
    <location>
        <begin position="12"/>
        <end position="30"/>
    </location>
</feature>
<evidence type="ECO:0000313" key="4">
    <source>
        <dbReference type="Proteomes" id="UP000013148"/>
    </source>
</evidence>
<sequence length="167" mass="18658">MMQAFLAKFYETVIIAMAVFLLLAITALGIQSWRVNHFKSEYTLLNAKYKTEAAEAKAMVEQAKASAALKEKQWFEQQLKAEQNYNAKIKQIKSDADLAQSSADSLSKQLKIAGSRLSSSSKETIVEYTIANSDILENCITEYRTVAEKADGHAADAERLREAWPSE</sequence>
<accession>N8Y774</accession>